<gene>
    <name evidence="1" type="ORF">C5Y93_13100</name>
</gene>
<evidence type="ECO:0000313" key="2">
    <source>
        <dbReference type="Proteomes" id="UP000237819"/>
    </source>
</evidence>
<dbReference type="OrthoDB" id="288646at2"/>
<evidence type="ECO:0000313" key="1">
    <source>
        <dbReference type="EMBL" id="PQO45384.1"/>
    </source>
</evidence>
<dbReference type="Proteomes" id="UP000237819">
    <property type="component" value="Unassembled WGS sequence"/>
</dbReference>
<sequence>MLFLAEVRDRVRPGQHPVGIGSLDGGTLPAEDLGWARIEVIERFANLPQQSQESGVQPQDWLIFWPHGLASDQIRQYAELPRTM</sequence>
<protein>
    <submittedName>
        <fullName evidence="1">Uncharacterized protein</fullName>
    </submittedName>
</protein>
<name>A0A2S8GMY6_9BACT</name>
<dbReference type="EMBL" id="PUHZ01000014">
    <property type="protein sequence ID" value="PQO45384.1"/>
    <property type="molecule type" value="Genomic_DNA"/>
</dbReference>
<dbReference type="AlphaFoldDB" id="A0A2S8GMY6"/>
<reference evidence="1 2" key="1">
    <citation type="submission" date="2018-02" db="EMBL/GenBank/DDBJ databases">
        <title>Comparative genomes isolates from brazilian mangrove.</title>
        <authorList>
            <person name="Araujo J.E."/>
            <person name="Taketani R.G."/>
            <person name="Silva M.C.P."/>
            <person name="Loureco M.V."/>
            <person name="Andreote F.D."/>
        </authorList>
    </citation>
    <scope>NUCLEOTIDE SEQUENCE [LARGE SCALE GENOMIC DNA]</scope>
    <source>
        <strain evidence="1 2">Nap-Phe MGV</strain>
    </source>
</reference>
<proteinExistence type="predicted"/>
<accession>A0A2S8GMY6</accession>
<dbReference type="RefSeq" id="WP_105335875.1">
    <property type="nucleotide sequence ID" value="NZ_PUHZ01000014.1"/>
</dbReference>
<organism evidence="1 2">
    <name type="scientific">Blastopirellula marina</name>
    <dbReference type="NCBI Taxonomy" id="124"/>
    <lineage>
        <taxon>Bacteria</taxon>
        <taxon>Pseudomonadati</taxon>
        <taxon>Planctomycetota</taxon>
        <taxon>Planctomycetia</taxon>
        <taxon>Pirellulales</taxon>
        <taxon>Pirellulaceae</taxon>
        <taxon>Blastopirellula</taxon>
    </lineage>
</organism>
<comment type="caution">
    <text evidence="1">The sequence shown here is derived from an EMBL/GenBank/DDBJ whole genome shotgun (WGS) entry which is preliminary data.</text>
</comment>